<gene>
    <name evidence="2" type="ORF">NliqN6_0905</name>
</gene>
<dbReference type="AlphaFoldDB" id="A0A8H3YCT1"/>
<keyword evidence="3" id="KW-1185">Reference proteome</keyword>
<dbReference type="Proteomes" id="UP000620104">
    <property type="component" value="Unassembled WGS sequence"/>
</dbReference>
<reference evidence="2" key="1">
    <citation type="submission" date="2020-07" db="EMBL/GenBank/DDBJ databases">
        <title>Draft Genome Sequence of a Deep-Sea Yeast, Naganishia (Cryptococcus) liquefaciens strain N6.</title>
        <authorList>
            <person name="Han Y.W."/>
            <person name="Kajitani R."/>
            <person name="Morimoto H."/>
            <person name="Parhat M."/>
            <person name="Tsubouchi H."/>
            <person name="Bakenova O."/>
            <person name="Ogata M."/>
            <person name="Argunhan B."/>
            <person name="Aoki R."/>
            <person name="Kajiwara S."/>
            <person name="Itoh T."/>
            <person name="Iwasaki H."/>
        </authorList>
    </citation>
    <scope>NUCLEOTIDE SEQUENCE</scope>
    <source>
        <strain evidence="2">N6</strain>
    </source>
</reference>
<dbReference type="OrthoDB" id="2564135at2759"/>
<dbReference type="Pfam" id="PF21671">
    <property type="entry name" value="CPL1-like"/>
    <property type="match status" value="1"/>
</dbReference>
<proteinExistence type="predicted"/>
<evidence type="ECO:0000313" key="2">
    <source>
        <dbReference type="EMBL" id="GHJ84503.1"/>
    </source>
</evidence>
<dbReference type="EMBL" id="BLZA01000007">
    <property type="protein sequence ID" value="GHJ84503.1"/>
    <property type="molecule type" value="Genomic_DNA"/>
</dbReference>
<evidence type="ECO:0000313" key="3">
    <source>
        <dbReference type="Proteomes" id="UP000620104"/>
    </source>
</evidence>
<accession>A0A8H3YCT1</accession>
<feature type="domain" description="Protein CPL1-like" evidence="1">
    <location>
        <begin position="2"/>
        <end position="49"/>
    </location>
</feature>
<organism evidence="2 3">
    <name type="scientific">Naganishia liquefaciens</name>
    <dbReference type="NCBI Taxonomy" id="104408"/>
    <lineage>
        <taxon>Eukaryota</taxon>
        <taxon>Fungi</taxon>
        <taxon>Dikarya</taxon>
        <taxon>Basidiomycota</taxon>
        <taxon>Agaricomycotina</taxon>
        <taxon>Tremellomycetes</taxon>
        <taxon>Filobasidiales</taxon>
        <taxon>Filobasidiaceae</taxon>
        <taxon>Naganishia</taxon>
    </lineage>
</organism>
<name>A0A8H3YCT1_9TREE</name>
<comment type="caution">
    <text evidence="2">The sequence shown here is derived from an EMBL/GenBank/DDBJ whole genome shotgun (WGS) entry which is preliminary data.</text>
</comment>
<protein>
    <recommendedName>
        <fullName evidence="1">Protein CPL1-like domain-containing protein</fullName>
    </recommendedName>
</protein>
<dbReference type="InterPro" id="IPR048661">
    <property type="entry name" value="CPL1-like"/>
</dbReference>
<evidence type="ECO:0000259" key="1">
    <source>
        <dbReference type="Pfam" id="PF21671"/>
    </source>
</evidence>
<sequence length="171" mass="18546">MEDLSACGNCPSLGGQDCTLLPGVAFGGVTCDRGSCIAVECLEEEGYELVNSTCLLRGSQSEVTDSMSTPPTSSAIPALQTAIPNEPRYALTPRSAAVIHISHRFQARIDPDVRVTIYLQYSGIDLTPPETDNEDSLRMMDASATKAKNFESMLERIRKMDNVRVVEADKT</sequence>